<evidence type="ECO:0000313" key="2">
    <source>
        <dbReference type="Proteomes" id="UP000799778"/>
    </source>
</evidence>
<dbReference type="InterPro" id="IPR053037">
    <property type="entry name" value="Pericyclase_pydY-like"/>
</dbReference>
<evidence type="ECO:0000313" key="1">
    <source>
        <dbReference type="EMBL" id="KAF2013082.1"/>
    </source>
</evidence>
<gene>
    <name evidence="1" type="ORF">BU24DRAFT_425642</name>
</gene>
<reference evidence="1" key="1">
    <citation type="journal article" date="2020" name="Stud. Mycol.">
        <title>101 Dothideomycetes genomes: a test case for predicting lifestyles and emergence of pathogens.</title>
        <authorList>
            <person name="Haridas S."/>
            <person name="Albert R."/>
            <person name="Binder M."/>
            <person name="Bloem J."/>
            <person name="Labutti K."/>
            <person name="Salamov A."/>
            <person name="Andreopoulos B."/>
            <person name="Baker S."/>
            <person name="Barry K."/>
            <person name="Bills G."/>
            <person name="Bluhm B."/>
            <person name="Cannon C."/>
            <person name="Castanera R."/>
            <person name="Culley D."/>
            <person name="Daum C."/>
            <person name="Ezra D."/>
            <person name="Gonzalez J."/>
            <person name="Henrissat B."/>
            <person name="Kuo A."/>
            <person name="Liang C."/>
            <person name="Lipzen A."/>
            <person name="Lutzoni F."/>
            <person name="Magnuson J."/>
            <person name="Mondo S."/>
            <person name="Nolan M."/>
            <person name="Ohm R."/>
            <person name="Pangilinan J."/>
            <person name="Park H.-J."/>
            <person name="Ramirez L."/>
            <person name="Alfaro M."/>
            <person name="Sun H."/>
            <person name="Tritt A."/>
            <person name="Yoshinaga Y."/>
            <person name="Zwiers L.-H."/>
            <person name="Turgeon B."/>
            <person name="Goodwin S."/>
            <person name="Spatafora J."/>
            <person name="Crous P."/>
            <person name="Grigoriev I."/>
        </authorList>
    </citation>
    <scope>NUCLEOTIDE SEQUENCE</scope>
    <source>
        <strain evidence="1">CBS 175.79</strain>
    </source>
</reference>
<dbReference type="RefSeq" id="XP_033381421.1">
    <property type="nucleotide sequence ID" value="XM_033528787.1"/>
</dbReference>
<dbReference type="PANTHER" id="PTHR38115">
    <property type="entry name" value="LIPOCALIN-LIKE DOMAIN-CONTAINING PROTEIN"/>
    <property type="match status" value="1"/>
</dbReference>
<dbReference type="AlphaFoldDB" id="A0A6A5XIY2"/>
<dbReference type="EMBL" id="ML978072">
    <property type="protein sequence ID" value="KAF2013082.1"/>
    <property type="molecule type" value="Genomic_DNA"/>
</dbReference>
<organism evidence="1 2">
    <name type="scientific">Aaosphaeria arxii CBS 175.79</name>
    <dbReference type="NCBI Taxonomy" id="1450172"/>
    <lineage>
        <taxon>Eukaryota</taxon>
        <taxon>Fungi</taxon>
        <taxon>Dikarya</taxon>
        <taxon>Ascomycota</taxon>
        <taxon>Pezizomycotina</taxon>
        <taxon>Dothideomycetes</taxon>
        <taxon>Pleosporomycetidae</taxon>
        <taxon>Pleosporales</taxon>
        <taxon>Pleosporales incertae sedis</taxon>
        <taxon>Aaosphaeria</taxon>
    </lineage>
</organism>
<keyword evidence="2" id="KW-1185">Reference proteome</keyword>
<accession>A0A6A5XIY2</accession>
<name>A0A6A5XIY2_9PLEO</name>
<dbReference type="PANTHER" id="PTHR38115:SF1">
    <property type="entry name" value="LIPOCALIN-LIKE DOMAIN-CONTAINING PROTEIN"/>
    <property type="match status" value="1"/>
</dbReference>
<dbReference type="Proteomes" id="UP000799778">
    <property type="component" value="Unassembled WGS sequence"/>
</dbReference>
<proteinExistence type="predicted"/>
<sequence length="181" mass="20355">MAAPPEKTVRDINGSWLLNKALSGSTEKLMALQGVSWLMRKAILLAEITICIDQHGSGPDTTIILENKANFGIKATTETRKLDWVTAYHKDSIWGEVYGRSKFVSAAEVSQDATLMGLFQHFEMEVQDIVYSEAGATSGTWNSQMVWAFETISETRYFVRNTRVSKAADEEFARIVYDYLQ</sequence>
<dbReference type="OrthoDB" id="425354at2759"/>
<protein>
    <submittedName>
        <fullName evidence="1">Uncharacterized protein</fullName>
    </submittedName>
</protein>
<dbReference type="GeneID" id="54286184"/>